<protein>
    <recommendedName>
        <fullName evidence="1">DUF6533 domain-containing protein</fullName>
    </recommendedName>
</protein>
<dbReference type="HOGENOM" id="CLU_2455382_0_0_1"/>
<dbReference type="Pfam" id="PF20151">
    <property type="entry name" value="DUF6533"/>
    <property type="match status" value="1"/>
</dbReference>
<organism evidence="2 3">
    <name type="scientific">Paxillus rubicundulus Ve08.2h10</name>
    <dbReference type="NCBI Taxonomy" id="930991"/>
    <lineage>
        <taxon>Eukaryota</taxon>
        <taxon>Fungi</taxon>
        <taxon>Dikarya</taxon>
        <taxon>Basidiomycota</taxon>
        <taxon>Agaricomycotina</taxon>
        <taxon>Agaricomycetes</taxon>
        <taxon>Agaricomycetidae</taxon>
        <taxon>Boletales</taxon>
        <taxon>Paxilineae</taxon>
        <taxon>Paxillaceae</taxon>
        <taxon>Paxillus</taxon>
    </lineage>
</organism>
<reference evidence="3" key="2">
    <citation type="submission" date="2015-01" db="EMBL/GenBank/DDBJ databases">
        <title>Evolutionary Origins and Diversification of the Mycorrhizal Mutualists.</title>
        <authorList>
            <consortium name="DOE Joint Genome Institute"/>
            <consortium name="Mycorrhizal Genomics Consortium"/>
            <person name="Kohler A."/>
            <person name="Kuo A."/>
            <person name="Nagy L.G."/>
            <person name="Floudas D."/>
            <person name="Copeland A."/>
            <person name="Barry K.W."/>
            <person name="Cichocki N."/>
            <person name="Veneault-Fourrey C."/>
            <person name="LaButti K."/>
            <person name="Lindquist E.A."/>
            <person name="Lipzen A."/>
            <person name="Lundell T."/>
            <person name="Morin E."/>
            <person name="Murat C."/>
            <person name="Riley R."/>
            <person name="Ohm R."/>
            <person name="Sun H."/>
            <person name="Tunlid A."/>
            <person name="Henrissat B."/>
            <person name="Grigoriev I.V."/>
            <person name="Hibbett D.S."/>
            <person name="Martin F."/>
        </authorList>
    </citation>
    <scope>NUCLEOTIDE SEQUENCE [LARGE SCALE GENOMIC DNA]</scope>
    <source>
        <strain evidence="3">Ve08.2h10</strain>
    </source>
</reference>
<evidence type="ECO:0000313" key="3">
    <source>
        <dbReference type="Proteomes" id="UP000054538"/>
    </source>
</evidence>
<name>A0A0D0E158_9AGAM</name>
<reference evidence="2 3" key="1">
    <citation type="submission" date="2014-04" db="EMBL/GenBank/DDBJ databases">
        <authorList>
            <consortium name="DOE Joint Genome Institute"/>
            <person name="Kuo A."/>
            <person name="Kohler A."/>
            <person name="Jargeat P."/>
            <person name="Nagy L.G."/>
            <person name="Floudas D."/>
            <person name="Copeland A."/>
            <person name="Barry K.W."/>
            <person name="Cichocki N."/>
            <person name="Veneault-Fourrey C."/>
            <person name="LaButti K."/>
            <person name="Lindquist E.A."/>
            <person name="Lipzen A."/>
            <person name="Lundell T."/>
            <person name="Morin E."/>
            <person name="Murat C."/>
            <person name="Sun H."/>
            <person name="Tunlid A."/>
            <person name="Henrissat B."/>
            <person name="Grigoriev I.V."/>
            <person name="Hibbett D.S."/>
            <person name="Martin F."/>
            <person name="Nordberg H.P."/>
            <person name="Cantor M.N."/>
            <person name="Hua S.X."/>
        </authorList>
    </citation>
    <scope>NUCLEOTIDE SEQUENCE [LARGE SCALE GENOMIC DNA]</scope>
    <source>
        <strain evidence="2 3">Ve08.2h10</strain>
    </source>
</reference>
<dbReference type="OrthoDB" id="3038503at2759"/>
<evidence type="ECO:0000313" key="2">
    <source>
        <dbReference type="EMBL" id="KIK97396.1"/>
    </source>
</evidence>
<keyword evidence="3" id="KW-1185">Reference proteome</keyword>
<dbReference type="Proteomes" id="UP000054538">
    <property type="component" value="Unassembled WGS sequence"/>
</dbReference>
<dbReference type="InterPro" id="IPR045340">
    <property type="entry name" value="DUF6533"/>
</dbReference>
<sequence>MLQSPSSSLCRLRGAAVHPLTSITLAEAPSYAIMDSDLQSILATFQFGNYLCAALVTAIAHDYILTFPREVDYVWKRPWTSMSTLFLLS</sequence>
<accession>A0A0D0E158</accession>
<dbReference type="EMBL" id="KN824938">
    <property type="protein sequence ID" value="KIK97396.1"/>
    <property type="molecule type" value="Genomic_DNA"/>
</dbReference>
<feature type="domain" description="DUF6533" evidence="1">
    <location>
        <begin position="50"/>
        <end position="88"/>
    </location>
</feature>
<evidence type="ECO:0000259" key="1">
    <source>
        <dbReference type="Pfam" id="PF20151"/>
    </source>
</evidence>
<gene>
    <name evidence="2" type="ORF">PAXRUDRAFT_824983</name>
</gene>
<dbReference type="AlphaFoldDB" id="A0A0D0E158"/>
<proteinExistence type="predicted"/>
<dbReference type="InParanoid" id="A0A0D0E158"/>